<evidence type="ECO:0000313" key="2">
    <source>
        <dbReference type="Proteomes" id="UP001279410"/>
    </source>
</evidence>
<comment type="caution">
    <text evidence="1">The sequence shown here is derived from an EMBL/GenBank/DDBJ whole genome shotgun (WGS) entry which is preliminary data.</text>
</comment>
<gene>
    <name evidence="1" type="ORF">AKAME5_002816500</name>
</gene>
<evidence type="ECO:0000313" key="1">
    <source>
        <dbReference type="EMBL" id="GLD51820.1"/>
    </source>
</evidence>
<reference evidence="1" key="1">
    <citation type="submission" date="2022-08" db="EMBL/GenBank/DDBJ databases">
        <title>Genome sequencing of akame (Lates japonicus).</title>
        <authorList>
            <person name="Hashiguchi Y."/>
            <person name="Takahashi H."/>
        </authorList>
    </citation>
    <scope>NUCLEOTIDE SEQUENCE</scope>
    <source>
        <strain evidence="1">Kochi</strain>
    </source>
</reference>
<name>A0AAD3MCT9_LATJO</name>
<dbReference type="EMBL" id="BRZM01003719">
    <property type="protein sequence ID" value="GLD51820.1"/>
    <property type="molecule type" value="Genomic_DNA"/>
</dbReference>
<keyword evidence="2" id="KW-1185">Reference proteome</keyword>
<sequence>MGGRWQPSDGPVCGFLSELPQALQPYYTQGYVLAALHPIILFRPDTPAALQPALITLSWLVLHPALWAISGELPDPSSWTGLQARGGASICRGSSQQVSGITNGRVEVQRGCQPSTTPSSNLHLRHIDLGGEHLWSWLCSPDRWPVSAPLAPTPLQEGSAVSASEVDWLELTAAYYRKGWPDSFTTDTLPKDPVCFVIDTNTILCVYVCSDGNLAKAGCVFRGQLVKQQNQACTLALSAQHVSSRFQELPAAPPLRGSLRLQEASGLPVFGGGIPAPCPTWRKVALTGGGEG</sequence>
<dbReference type="AlphaFoldDB" id="A0AAD3MCT9"/>
<proteinExistence type="predicted"/>
<dbReference type="Proteomes" id="UP001279410">
    <property type="component" value="Unassembled WGS sequence"/>
</dbReference>
<protein>
    <submittedName>
        <fullName evidence="1">Raftlin-2 isoform X2</fullName>
    </submittedName>
</protein>
<organism evidence="1 2">
    <name type="scientific">Lates japonicus</name>
    <name type="common">Japanese lates</name>
    <dbReference type="NCBI Taxonomy" id="270547"/>
    <lineage>
        <taxon>Eukaryota</taxon>
        <taxon>Metazoa</taxon>
        <taxon>Chordata</taxon>
        <taxon>Craniata</taxon>
        <taxon>Vertebrata</taxon>
        <taxon>Euteleostomi</taxon>
        <taxon>Actinopterygii</taxon>
        <taxon>Neopterygii</taxon>
        <taxon>Teleostei</taxon>
        <taxon>Neoteleostei</taxon>
        <taxon>Acanthomorphata</taxon>
        <taxon>Carangaria</taxon>
        <taxon>Carangaria incertae sedis</taxon>
        <taxon>Centropomidae</taxon>
        <taxon>Lates</taxon>
    </lineage>
</organism>
<accession>A0AAD3MCT9</accession>